<comment type="caution">
    <text evidence="2">The sequence shown here is derived from an EMBL/GenBank/DDBJ whole genome shotgun (WGS) entry which is preliminary data.</text>
</comment>
<gene>
    <name evidence="2" type="ORF">EMPS_10647</name>
</gene>
<reference evidence="2" key="1">
    <citation type="submission" date="2021-11" db="EMBL/GenBank/DDBJ databases">
        <authorList>
            <person name="Herlambang A."/>
            <person name="Guo Y."/>
            <person name="Takashima Y."/>
            <person name="Nishizawa T."/>
        </authorList>
    </citation>
    <scope>NUCLEOTIDE SEQUENCE</scope>
    <source>
        <strain evidence="2">E1425</strain>
    </source>
</reference>
<proteinExistence type="predicted"/>
<protein>
    <submittedName>
        <fullName evidence="2">Uncharacterized protein</fullName>
    </submittedName>
</protein>
<evidence type="ECO:0000313" key="3">
    <source>
        <dbReference type="Proteomes" id="UP000827284"/>
    </source>
</evidence>
<keyword evidence="1" id="KW-0732">Signal</keyword>
<evidence type="ECO:0000313" key="2">
    <source>
        <dbReference type="EMBL" id="GJJ78288.1"/>
    </source>
</evidence>
<organism evidence="2 3">
    <name type="scientific">Entomortierella parvispora</name>
    <dbReference type="NCBI Taxonomy" id="205924"/>
    <lineage>
        <taxon>Eukaryota</taxon>
        <taxon>Fungi</taxon>
        <taxon>Fungi incertae sedis</taxon>
        <taxon>Mucoromycota</taxon>
        <taxon>Mortierellomycotina</taxon>
        <taxon>Mortierellomycetes</taxon>
        <taxon>Mortierellales</taxon>
        <taxon>Mortierellaceae</taxon>
        <taxon>Entomortierella</taxon>
    </lineage>
</organism>
<dbReference type="EMBL" id="BQFW01000014">
    <property type="protein sequence ID" value="GJJ78288.1"/>
    <property type="molecule type" value="Genomic_DNA"/>
</dbReference>
<feature type="signal peptide" evidence="1">
    <location>
        <begin position="1"/>
        <end position="21"/>
    </location>
</feature>
<dbReference type="AlphaFoldDB" id="A0A9P3HKZ7"/>
<accession>A0A9P3HKZ7</accession>
<feature type="chain" id="PRO_5040353638" evidence="1">
    <location>
        <begin position="22"/>
        <end position="166"/>
    </location>
</feature>
<keyword evidence="3" id="KW-1185">Reference proteome</keyword>
<name>A0A9P3HKZ7_9FUNG</name>
<dbReference type="Proteomes" id="UP000827284">
    <property type="component" value="Unassembled WGS sequence"/>
</dbReference>
<dbReference type="OrthoDB" id="2398272at2759"/>
<evidence type="ECO:0000256" key="1">
    <source>
        <dbReference type="SAM" id="SignalP"/>
    </source>
</evidence>
<reference evidence="2" key="2">
    <citation type="journal article" date="2022" name="Microbiol. Resour. Announc.">
        <title>Whole-Genome Sequence of Entomortierella parvispora E1425, a Mucoromycotan Fungus Associated with Burkholderiaceae-Related Endosymbiotic Bacteria.</title>
        <authorList>
            <person name="Herlambang A."/>
            <person name="Guo Y."/>
            <person name="Takashima Y."/>
            <person name="Narisawa K."/>
            <person name="Ohta H."/>
            <person name="Nishizawa T."/>
        </authorList>
    </citation>
    <scope>NUCLEOTIDE SEQUENCE</scope>
    <source>
        <strain evidence="2">E1425</strain>
    </source>
</reference>
<sequence length="166" mass="17404">MVKFISLVAIVLPAVLSVAQAAYILSSGQLKGTHIIHNVNCAGSTKYTLATETLKAGGVFCSYLPAIDMSLCQCHQADVTAKNLDGFTADILEHVLTLGVCTDKKGGLDYASDGTWINGFYEGLTFMSAAGFSKGKVTINGCKPVGCTTASQGLSWRNLKTVSANC</sequence>